<feature type="domain" description="RNA polymerase sigma factor 70 region 4 type 2" evidence="8">
    <location>
        <begin position="146"/>
        <end position="198"/>
    </location>
</feature>
<keyword evidence="10" id="KW-1185">Reference proteome</keyword>
<accession>A0A2S8SXD3</accession>
<dbReference type="GO" id="GO:0006352">
    <property type="term" value="P:DNA-templated transcription initiation"/>
    <property type="evidence" value="ECO:0007669"/>
    <property type="project" value="InterPro"/>
</dbReference>
<evidence type="ECO:0000313" key="9">
    <source>
        <dbReference type="EMBL" id="PQV65446.1"/>
    </source>
</evidence>
<organism evidence="9 10">
    <name type="scientific">Abditibacterium utsteinense</name>
    <dbReference type="NCBI Taxonomy" id="1960156"/>
    <lineage>
        <taxon>Bacteria</taxon>
        <taxon>Pseudomonadati</taxon>
        <taxon>Abditibacteriota</taxon>
        <taxon>Abditibacteriia</taxon>
        <taxon>Abditibacteriales</taxon>
        <taxon>Abditibacteriaceae</taxon>
        <taxon>Abditibacterium</taxon>
    </lineage>
</organism>
<dbReference type="SUPFAM" id="SSF88946">
    <property type="entry name" value="Sigma2 domain of RNA polymerase sigma factors"/>
    <property type="match status" value="1"/>
</dbReference>
<proteinExistence type="inferred from homology"/>
<dbReference type="InterPro" id="IPR039425">
    <property type="entry name" value="RNA_pol_sigma-70-like"/>
</dbReference>
<dbReference type="InterPro" id="IPR014284">
    <property type="entry name" value="RNA_pol_sigma-70_dom"/>
</dbReference>
<evidence type="ECO:0000256" key="6">
    <source>
        <dbReference type="SAM" id="MobiDB-lite"/>
    </source>
</evidence>
<dbReference type="InterPro" id="IPR013324">
    <property type="entry name" value="RNA_pol_sigma_r3/r4-like"/>
</dbReference>
<evidence type="ECO:0000256" key="3">
    <source>
        <dbReference type="ARBA" id="ARBA00023082"/>
    </source>
</evidence>
<feature type="domain" description="RNA polymerase sigma-70 region 2" evidence="7">
    <location>
        <begin position="43"/>
        <end position="109"/>
    </location>
</feature>
<dbReference type="RefSeq" id="WP_105482181.1">
    <property type="nucleotide sequence ID" value="NZ_NIGF01000001.1"/>
</dbReference>
<dbReference type="Pfam" id="PF04542">
    <property type="entry name" value="Sigma70_r2"/>
    <property type="match status" value="1"/>
</dbReference>
<dbReference type="InParanoid" id="A0A2S8SXD3"/>
<name>A0A2S8SXD3_9BACT</name>
<dbReference type="OrthoDB" id="9784984at2"/>
<dbReference type="Gene3D" id="1.10.1740.10">
    <property type="match status" value="1"/>
</dbReference>
<dbReference type="InterPro" id="IPR013325">
    <property type="entry name" value="RNA_pol_sigma_r2"/>
</dbReference>
<dbReference type="SUPFAM" id="SSF88659">
    <property type="entry name" value="Sigma3 and sigma4 domains of RNA polymerase sigma factors"/>
    <property type="match status" value="1"/>
</dbReference>
<dbReference type="GO" id="GO:0016987">
    <property type="term" value="F:sigma factor activity"/>
    <property type="evidence" value="ECO:0007669"/>
    <property type="project" value="UniProtKB-KW"/>
</dbReference>
<dbReference type="InterPro" id="IPR013249">
    <property type="entry name" value="RNA_pol_sigma70_r4_t2"/>
</dbReference>
<comment type="similarity">
    <text evidence="1">Belongs to the sigma-70 factor family. ECF subfamily.</text>
</comment>
<dbReference type="AlphaFoldDB" id="A0A2S8SXD3"/>
<protein>
    <submittedName>
        <fullName evidence="9">RNA polymerase sigma-70 factor, ECF subfamily</fullName>
    </submittedName>
</protein>
<dbReference type="InterPro" id="IPR007627">
    <property type="entry name" value="RNA_pol_sigma70_r2"/>
</dbReference>
<evidence type="ECO:0000256" key="1">
    <source>
        <dbReference type="ARBA" id="ARBA00010641"/>
    </source>
</evidence>
<comment type="caution">
    <text evidence="9">The sequence shown here is derived from an EMBL/GenBank/DDBJ whole genome shotgun (WGS) entry which is preliminary data.</text>
</comment>
<dbReference type="InterPro" id="IPR036388">
    <property type="entry name" value="WH-like_DNA-bd_sf"/>
</dbReference>
<dbReference type="Gene3D" id="1.10.10.10">
    <property type="entry name" value="Winged helix-like DNA-binding domain superfamily/Winged helix DNA-binding domain"/>
    <property type="match status" value="1"/>
</dbReference>
<reference evidence="9 10" key="1">
    <citation type="journal article" date="2018" name="Syst. Appl. Microbiol.">
        <title>Abditibacterium utsteinense sp. nov., the first cultivated member of candidate phylum FBP, isolated from ice-free Antarctic soil samples.</title>
        <authorList>
            <person name="Tahon G."/>
            <person name="Tytgat B."/>
            <person name="Lebbe L."/>
            <person name="Carlier A."/>
            <person name="Willems A."/>
        </authorList>
    </citation>
    <scope>NUCLEOTIDE SEQUENCE [LARGE SCALE GENOMIC DNA]</scope>
    <source>
        <strain evidence="9 10">LMG 29911</strain>
    </source>
</reference>
<dbReference type="PANTHER" id="PTHR43133:SF8">
    <property type="entry name" value="RNA POLYMERASE SIGMA FACTOR HI_1459-RELATED"/>
    <property type="match status" value="1"/>
</dbReference>
<evidence type="ECO:0000256" key="4">
    <source>
        <dbReference type="ARBA" id="ARBA00023125"/>
    </source>
</evidence>
<evidence type="ECO:0000259" key="8">
    <source>
        <dbReference type="Pfam" id="PF08281"/>
    </source>
</evidence>
<dbReference type="Pfam" id="PF08281">
    <property type="entry name" value="Sigma70_r4_2"/>
    <property type="match status" value="1"/>
</dbReference>
<evidence type="ECO:0000256" key="2">
    <source>
        <dbReference type="ARBA" id="ARBA00023015"/>
    </source>
</evidence>
<dbReference type="CDD" id="cd06171">
    <property type="entry name" value="Sigma70_r4"/>
    <property type="match status" value="1"/>
</dbReference>
<dbReference type="NCBIfam" id="TIGR02937">
    <property type="entry name" value="sigma70-ECF"/>
    <property type="match status" value="1"/>
</dbReference>
<dbReference type="Proteomes" id="UP000237684">
    <property type="component" value="Unassembled WGS sequence"/>
</dbReference>
<evidence type="ECO:0000256" key="5">
    <source>
        <dbReference type="ARBA" id="ARBA00023163"/>
    </source>
</evidence>
<keyword evidence="2" id="KW-0805">Transcription regulation</keyword>
<feature type="region of interest" description="Disordered" evidence="6">
    <location>
        <begin position="112"/>
        <end position="132"/>
    </location>
</feature>
<keyword evidence="5" id="KW-0804">Transcription</keyword>
<dbReference type="EMBL" id="NIGF01000001">
    <property type="protein sequence ID" value="PQV65446.1"/>
    <property type="molecule type" value="Genomic_DNA"/>
</dbReference>
<keyword evidence="3" id="KW-0731">Sigma factor</keyword>
<evidence type="ECO:0000313" key="10">
    <source>
        <dbReference type="Proteomes" id="UP000237684"/>
    </source>
</evidence>
<dbReference type="PANTHER" id="PTHR43133">
    <property type="entry name" value="RNA POLYMERASE ECF-TYPE SIGMA FACTO"/>
    <property type="match status" value="1"/>
</dbReference>
<sequence length="211" mass="23718">MKFGRASDRDFSLRGAPQTPVADADFAEVEAARRGDLDAFDRLVARHQNRIFNVCRWIIGDDDDAADAAQEAFVRAFRFLPKFRGDASFATWLSHIATNVARDFAKKRQGAPRSFSTLANDEDPDFEPQSEAISPDESLLKNERQRAVQAALSQIPIHFRTVLVLYDLQGHSYEECAALLELPLGTVKSRLSRARLALREALGSHRELFEN</sequence>
<gene>
    <name evidence="9" type="ORF">B1R32_101188</name>
</gene>
<evidence type="ECO:0000259" key="7">
    <source>
        <dbReference type="Pfam" id="PF04542"/>
    </source>
</evidence>
<keyword evidence="4" id="KW-0238">DNA-binding</keyword>
<dbReference type="GO" id="GO:0003677">
    <property type="term" value="F:DNA binding"/>
    <property type="evidence" value="ECO:0007669"/>
    <property type="project" value="UniProtKB-KW"/>
</dbReference>